<name>A0AAJ5UVS3_9BACI</name>
<geneLocation type="plasmid" evidence="2 3">
    <name>unnamed</name>
</geneLocation>
<evidence type="ECO:0000256" key="1">
    <source>
        <dbReference type="SAM" id="Phobius"/>
    </source>
</evidence>
<feature type="transmembrane region" description="Helical" evidence="1">
    <location>
        <begin position="151"/>
        <end position="169"/>
    </location>
</feature>
<dbReference type="EMBL" id="CP113528">
    <property type="protein sequence ID" value="WDV09234.1"/>
    <property type="molecule type" value="Genomic_DNA"/>
</dbReference>
<evidence type="ECO:0008006" key="4">
    <source>
        <dbReference type="Google" id="ProtNLM"/>
    </source>
</evidence>
<organism evidence="2 3">
    <name type="scientific">Lysinibacillus irui</name>
    <dbReference type="NCBI Taxonomy" id="2998077"/>
    <lineage>
        <taxon>Bacteria</taxon>
        <taxon>Bacillati</taxon>
        <taxon>Bacillota</taxon>
        <taxon>Bacilli</taxon>
        <taxon>Bacillales</taxon>
        <taxon>Bacillaceae</taxon>
        <taxon>Lysinibacillus</taxon>
    </lineage>
</organism>
<dbReference type="Proteomes" id="UP001219585">
    <property type="component" value="Plasmid unnamed"/>
</dbReference>
<keyword evidence="2" id="KW-0614">Plasmid</keyword>
<evidence type="ECO:0000313" key="2">
    <source>
        <dbReference type="EMBL" id="WDV09234.1"/>
    </source>
</evidence>
<proteinExistence type="predicted"/>
<keyword evidence="1" id="KW-1133">Transmembrane helix</keyword>
<dbReference type="AlphaFoldDB" id="A0AAJ5UVS3"/>
<accession>A0AAJ5UVS3</accession>
<protein>
    <recommendedName>
        <fullName evidence="4">Transmembrane protein</fullName>
    </recommendedName>
</protein>
<evidence type="ECO:0000313" key="3">
    <source>
        <dbReference type="Proteomes" id="UP001219585"/>
    </source>
</evidence>
<gene>
    <name evidence="2" type="ORF">OU989_23385</name>
</gene>
<feature type="transmembrane region" description="Helical" evidence="1">
    <location>
        <begin position="33"/>
        <end position="51"/>
    </location>
</feature>
<keyword evidence="1" id="KW-0472">Membrane</keyword>
<keyword evidence="1" id="KW-0812">Transmembrane</keyword>
<reference evidence="2" key="1">
    <citation type="submission" date="2022-11" db="EMBL/GenBank/DDBJ databases">
        <title>Lysinibacillus irui.</title>
        <authorList>
            <person name="Akintayo S.O."/>
        </authorList>
    </citation>
    <scope>NUCLEOTIDE SEQUENCE</scope>
    <source>
        <strain evidence="2">IRB4-01</strain>
        <plasmid evidence="2">unnamed</plasmid>
    </source>
</reference>
<sequence length="316" mass="37938">MFKPVLIILVLFPVCLLVDYFNGTRWLAGYTQFIREWWNLLLVLLLCKTIFPKAKNYKYDIMEDMRVNQYLAEIQRYFNTPYVPPIMLLYLKNPPGSIRPTDYAYINDTFYRLVVNSFRDRVYVLQDFDSIEPWSRPTYFDVIGIKNITKCLLYLLVPFIWIFFVHFILEQSMLKDWPLLTLPFTLATFQRGLFMIEAFIKFNPLRLDRELKENDCMIQVTWRDAFPDREVGITFVRAYYLEMERRQRCELTIQGLTIPDHFPEWKNPHFAPFPYPSKTIPSWGSEYEPYYEKKSMELNTQLSTKNSNVVSFPKIN</sequence>
<dbReference type="KEGG" id="liu:OU989_23385"/>
<dbReference type="RefSeq" id="WP_274797454.1">
    <property type="nucleotide sequence ID" value="NZ_CP113528.1"/>
</dbReference>